<dbReference type="SUPFAM" id="SSF52172">
    <property type="entry name" value="CheY-like"/>
    <property type="match status" value="1"/>
</dbReference>
<dbReference type="PROSITE" id="PS50110">
    <property type="entry name" value="RESPONSE_REGULATORY"/>
    <property type="match status" value="1"/>
</dbReference>
<sequence>MGNNKKRILVIEDDNILSSMYKTKLESDNYEVTVAVNGIDGLKLAKMGNYNLILLDIIMPLLDGFVVLEELKKDSKTKNTPVILLTNLGTEEDVEKGKKLGAVDYIVKANMTPKEINKRIKLYIK</sequence>
<dbReference type="EMBL" id="MNUU01000051">
    <property type="protein sequence ID" value="OIO07298.1"/>
    <property type="molecule type" value="Genomic_DNA"/>
</dbReference>
<reference evidence="4 5" key="1">
    <citation type="journal article" date="2016" name="Environ. Microbiol.">
        <title>Genomic resolution of a cold subsurface aquifer community provides metabolic insights for novel microbes adapted to high CO concentrations.</title>
        <authorList>
            <person name="Probst A.J."/>
            <person name="Castelle C.J."/>
            <person name="Singh A."/>
            <person name="Brown C.T."/>
            <person name="Anantharaman K."/>
            <person name="Sharon I."/>
            <person name="Hug L.A."/>
            <person name="Burstein D."/>
            <person name="Emerson J.B."/>
            <person name="Thomas B.C."/>
            <person name="Banfield J.F."/>
        </authorList>
    </citation>
    <scope>NUCLEOTIDE SEQUENCE [LARGE SCALE GENOMIC DNA]</scope>
    <source>
        <strain evidence="4">CG1_02_37_44</strain>
    </source>
</reference>
<dbReference type="GO" id="GO:0000160">
    <property type="term" value="P:phosphorelay signal transduction system"/>
    <property type="evidence" value="ECO:0007669"/>
    <property type="project" value="InterPro"/>
</dbReference>
<dbReference type="STRING" id="1805146.AUJ27_02690"/>
<evidence type="ECO:0000313" key="4">
    <source>
        <dbReference type="EMBL" id="OIO07298.1"/>
    </source>
</evidence>
<dbReference type="InterPro" id="IPR001789">
    <property type="entry name" value="Sig_transdc_resp-reg_receiver"/>
</dbReference>
<dbReference type="InterPro" id="IPR011006">
    <property type="entry name" value="CheY-like_superfamily"/>
</dbReference>
<evidence type="ECO:0000313" key="5">
    <source>
        <dbReference type="Proteomes" id="UP000183192"/>
    </source>
</evidence>
<dbReference type="InterPro" id="IPR050595">
    <property type="entry name" value="Bact_response_regulator"/>
</dbReference>
<evidence type="ECO:0000259" key="3">
    <source>
        <dbReference type="PROSITE" id="PS50110"/>
    </source>
</evidence>
<gene>
    <name evidence="4" type="ORF">AUJ27_02690</name>
</gene>
<accession>A0A1J4T687</accession>
<dbReference type="PANTHER" id="PTHR44591">
    <property type="entry name" value="STRESS RESPONSE REGULATOR PROTEIN 1"/>
    <property type="match status" value="1"/>
</dbReference>
<dbReference type="CDD" id="cd17574">
    <property type="entry name" value="REC_OmpR"/>
    <property type="match status" value="1"/>
</dbReference>
<dbReference type="Pfam" id="PF00072">
    <property type="entry name" value="Response_reg"/>
    <property type="match status" value="1"/>
</dbReference>
<dbReference type="PANTHER" id="PTHR44591:SF3">
    <property type="entry name" value="RESPONSE REGULATORY DOMAIN-CONTAINING PROTEIN"/>
    <property type="match status" value="1"/>
</dbReference>
<evidence type="ECO:0000256" key="2">
    <source>
        <dbReference type="PROSITE-ProRule" id="PRU00169"/>
    </source>
</evidence>
<dbReference type="Proteomes" id="UP000183192">
    <property type="component" value="Unassembled WGS sequence"/>
</dbReference>
<feature type="domain" description="Response regulatory" evidence="3">
    <location>
        <begin position="7"/>
        <end position="123"/>
    </location>
</feature>
<name>A0A1J4T687_9BACT</name>
<organism evidence="4 5">
    <name type="scientific">Candidatus Falkowbacteria bacterium CG1_02_37_44</name>
    <dbReference type="NCBI Taxonomy" id="1805146"/>
    <lineage>
        <taxon>Bacteria</taxon>
        <taxon>Candidatus Falkowiibacteriota</taxon>
    </lineage>
</organism>
<dbReference type="Gene3D" id="3.40.50.2300">
    <property type="match status" value="1"/>
</dbReference>
<protein>
    <recommendedName>
        <fullName evidence="3">Response regulatory domain-containing protein</fullName>
    </recommendedName>
</protein>
<dbReference type="SMART" id="SM00448">
    <property type="entry name" value="REC"/>
    <property type="match status" value="1"/>
</dbReference>
<evidence type="ECO:0000256" key="1">
    <source>
        <dbReference type="ARBA" id="ARBA00022553"/>
    </source>
</evidence>
<proteinExistence type="predicted"/>
<keyword evidence="1 2" id="KW-0597">Phosphoprotein</keyword>
<comment type="caution">
    <text evidence="4">The sequence shown here is derived from an EMBL/GenBank/DDBJ whole genome shotgun (WGS) entry which is preliminary data.</text>
</comment>
<feature type="modified residue" description="4-aspartylphosphate" evidence="2">
    <location>
        <position position="56"/>
    </location>
</feature>
<dbReference type="AlphaFoldDB" id="A0A1J4T687"/>